<protein>
    <submittedName>
        <fullName evidence="6">1-acyl-sn-glycerol-3-phosphate acyltransferase</fullName>
    </submittedName>
</protein>
<keyword evidence="3 6" id="KW-0012">Acyltransferase</keyword>
<evidence type="ECO:0000313" key="6">
    <source>
        <dbReference type="EMBL" id="MVO77563.1"/>
    </source>
</evidence>
<evidence type="ECO:0000256" key="4">
    <source>
        <dbReference type="SAM" id="Phobius"/>
    </source>
</evidence>
<dbReference type="Proteomes" id="UP000441389">
    <property type="component" value="Unassembled WGS sequence"/>
</dbReference>
<keyword evidence="4" id="KW-1133">Transmembrane helix</keyword>
<reference evidence="6 7" key="1">
    <citation type="submission" date="2019-12" db="EMBL/GenBank/DDBJ databases">
        <authorList>
            <person name="Huq M.A."/>
        </authorList>
    </citation>
    <scope>NUCLEOTIDE SEQUENCE [LARGE SCALE GENOMIC DNA]</scope>
    <source>
        <strain evidence="6 7">MAH-20</strain>
    </source>
</reference>
<keyword evidence="4" id="KW-0812">Transmembrane</keyword>
<evidence type="ECO:0000256" key="3">
    <source>
        <dbReference type="ARBA" id="ARBA00023315"/>
    </source>
</evidence>
<dbReference type="CDD" id="cd07989">
    <property type="entry name" value="LPLAT_AGPAT-like"/>
    <property type="match status" value="1"/>
</dbReference>
<dbReference type="GO" id="GO:0006654">
    <property type="term" value="P:phosphatidic acid biosynthetic process"/>
    <property type="evidence" value="ECO:0007669"/>
    <property type="project" value="TreeGrafter"/>
</dbReference>
<keyword evidence="2 6" id="KW-0808">Transferase</keyword>
<evidence type="ECO:0000259" key="5">
    <source>
        <dbReference type="SMART" id="SM00563"/>
    </source>
</evidence>
<dbReference type="AlphaFoldDB" id="A0A6I4J0H1"/>
<dbReference type="PANTHER" id="PTHR10434:SF40">
    <property type="entry name" value="1-ACYL-SN-GLYCEROL-3-PHOSPHATE ACYLTRANSFERASE"/>
    <property type="match status" value="1"/>
</dbReference>
<evidence type="ECO:0000256" key="2">
    <source>
        <dbReference type="ARBA" id="ARBA00022679"/>
    </source>
</evidence>
<accession>A0A6I4J0H1</accession>
<name>A0A6I4J0H1_9SPHN</name>
<organism evidence="6 7">
    <name type="scientific">Sphingomonas horti</name>
    <dbReference type="NCBI Taxonomy" id="2682842"/>
    <lineage>
        <taxon>Bacteria</taxon>
        <taxon>Pseudomonadati</taxon>
        <taxon>Pseudomonadota</taxon>
        <taxon>Alphaproteobacteria</taxon>
        <taxon>Sphingomonadales</taxon>
        <taxon>Sphingomonadaceae</taxon>
        <taxon>Sphingomonas</taxon>
    </lineage>
</organism>
<dbReference type="Pfam" id="PF01553">
    <property type="entry name" value="Acyltransferase"/>
    <property type="match status" value="1"/>
</dbReference>
<comment type="pathway">
    <text evidence="1">Lipid metabolism.</text>
</comment>
<dbReference type="PANTHER" id="PTHR10434">
    <property type="entry name" value="1-ACYL-SN-GLYCEROL-3-PHOSPHATE ACYLTRANSFERASE"/>
    <property type="match status" value="1"/>
</dbReference>
<dbReference type="SMART" id="SM00563">
    <property type="entry name" value="PlsC"/>
    <property type="match status" value="1"/>
</dbReference>
<gene>
    <name evidence="6" type="ORF">GON01_06395</name>
</gene>
<dbReference type="SUPFAM" id="SSF69593">
    <property type="entry name" value="Glycerol-3-phosphate (1)-acyltransferase"/>
    <property type="match status" value="1"/>
</dbReference>
<dbReference type="InterPro" id="IPR002123">
    <property type="entry name" value="Plipid/glycerol_acylTrfase"/>
</dbReference>
<keyword evidence="7" id="KW-1185">Reference proteome</keyword>
<sequence>MSAMRGLLFKVLFYPGSAAFVLLAPLFALAGRETLTRHIYRWVRFHDWCARVLLGVRWRIEGEVPRGPALIAMKHEAMYETLEALLFLDRPAPVFKRELMDIPLWGRACRRYGGIVVEREAGAKSLRAMLAEAKELIAEGRPILIFPEGTRVPHGQRPPLKSGMSGLYRMLGLPLVPIACDSGRLLPKHGPKRPGIVTFRIGEMIPPGLPREEVEARVHAAINALND</sequence>
<evidence type="ECO:0000256" key="1">
    <source>
        <dbReference type="ARBA" id="ARBA00005189"/>
    </source>
</evidence>
<proteinExistence type="predicted"/>
<feature type="domain" description="Phospholipid/glycerol acyltransferase" evidence="5">
    <location>
        <begin position="69"/>
        <end position="183"/>
    </location>
</feature>
<dbReference type="EMBL" id="WQMS01000007">
    <property type="protein sequence ID" value="MVO77563.1"/>
    <property type="molecule type" value="Genomic_DNA"/>
</dbReference>
<feature type="transmembrane region" description="Helical" evidence="4">
    <location>
        <begin position="12"/>
        <end position="31"/>
    </location>
</feature>
<evidence type="ECO:0000313" key="7">
    <source>
        <dbReference type="Proteomes" id="UP000441389"/>
    </source>
</evidence>
<keyword evidence="4" id="KW-0472">Membrane</keyword>
<dbReference type="GO" id="GO:0003841">
    <property type="term" value="F:1-acylglycerol-3-phosphate O-acyltransferase activity"/>
    <property type="evidence" value="ECO:0007669"/>
    <property type="project" value="TreeGrafter"/>
</dbReference>
<comment type="caution">
    <text evidence="6">The sequence shown here is derived from an EMBL/GenBank/DDBJ whole genome shotgun (WGS) entry which is preliminary data.</text>
</comment>